<keyword evidence="3" id="KW-1185">Reference proteome</keyword>
<evidence type="ECO:0000313" key="3">
    <source>
        <dbReference type="Proteomes" id="UP000000267"/>
    </source>
</evidence>
<dbReference type="Proteomes" id="UP000000267">
    <property type="component" value="Unassembled WGS sequence"/>
</dbReference>
<feature type="region of interest" description="Disordered" evidence="1">
    <location>
        <begin position="150"/>
        <end position="173"/>
    </location>
</feature>
<dbReference type="EMBL" id="DS480396">
    <property type="protein sequence ID" value="EDO17908.1"/>
    <property type="molecule type" value="Genomic_DNA"/>
</dbReference>
<gene>
    <name evidence="2" type="ORF">Kpol_1010p23</name>
</gene>
<dbReference type="OrthoDB" id="4061731at2759"/>
<accession>A7TIH0</accession>
<sequence>MPENKRVTSEALNLHPFSIVDKQTVSVNTEEDDYEVISSAIGEPGSVPSIVVTEGAGKTPLKDLVSASPRRTGIQLSLPVESTPTKKFNSKEQLSKDTDISKDQFADNDEYQGLLYKLASKRRLVIELREQLKSEEKELKLIEEELSKFTLSSSNNKQGKETSKSPMNTQNTDFIGNLSKQIHKAIDDVNNSPNVIQGKKSISNFFAAKSAETQPNRNSASTPFFKQLMDKFNEFSVNEDEEDEFDKSRSTDEYFVKDANTNYEYDDENIIEEEPEGILKIGKQHYKR</sequence>
<proteinExistence type="predicted"/>
<dbReference type="AlphaFoldDB" id="A7TIH0"/>
<name>A7TIH0_VANPO</name>
<evidence type="ECO:0000256" key="1">
    <source>
        <dbReference type="SAM" id="MobiDB-lite"/>
    </source>
</evidence>
<dbReference type="PhylomeDB" id="A7TIH0"/>
<organism evidence="3">
    <name type="scientific">Vanderwaltozyma polyspora (strain ATCC 22028 / DSM 70294 / BCRC 21397 / CBS 2163 / NBRC 10782 / NRRL Y-8283 / UCD 57-17)</name>
    <name type="common">Kluyveromyces polysporus</name>
    <dbReference type="NCBI Taxonomy" id="436907"/>
    <lineage>
        <taxon>Eukaryota</taxon>
        <taxon>Fungi</taxon>
        <taxon>Dikarya</taxon>
        <taxon>Ascomycota</taxon>
        <taxon>Saccharomycotina</taxon>
        <taxon>Saccharomycetes</taxon>
        <taxon>Saccharomycetales</taxon>
        <taxon>Saccharomycetaceae</taxon>
        <taxon>Vanderwaltozyma</taxon>
    </lineage>
</organism>
<dbReference type="FunCoup" id="A7TIH0">
    <property type="interactions" value="22"/>
</dbReference>
<reference evidence="2 3" key="1">
    <citation type="journal article" date="2007" name="Proc. Natl. Acad. Sci. U.S.A.">
        <title>Independent sorting-out of thousands of duplicated gene pairs in two yeast species descended from a whole-genome duplication.</title>
        <authorList>
            <person name="Scannell D.R."/>
            <person name="Frank A.C."/>
            <person name="Conant G.C."/>
            <person name="Byrne K.P."/>
            <person name="Woolfit M."/>
            <person name="Wolfe K.H."/>
        </authorList>
    </citation>
    <scope>NUCLEOTIDE SEQUENCE [LARGE SCALE GENOMIC DNA]</scope>
    <source>
        <strain evidence="3">ATCC 22028 / DSM 70294 / BCRC 21397 / CBS 2163 / NBRC 10782 / NRRL Y-8283 / UCD 57-17</strain>
    </source>
</reference>
<dbReference type="HOGENOM" id="CLU_064343_0_0_1"/>
<dbReference type="eggNOG" id="ENOG502S3WS">
    <property type="taxonomic scope" value="Eukaryota"/>
</dbReference>
<protein>
    <submittedName>
        <fullName evidence="2">Uncharacterized protein</fullName>
    </submittedName>
</protein>
<dbReference type="RefSeq" id="XP_001645766.1">
    <property type="nucleotide sequence ID" value="XM_001645716.1"/>
</dbReference>
<dbReference type="GeneID" id="5546163"/>
<evidence type="ECO:0000313" key="2">
    <source>
        <dbReference type="EMBL" id="EDO17908.1"/>
    </source>
</evidence>
<dbReference type="KEGG" id="vpo:Kpol_1010p23"/>
<dbReference type="OMA" id="LPPRNTM"/>
<dbReference type="InParanoid" id="A7TIH0"/>
<feature type="compositionally biased region" description="Polar residues" evidence="1">
    <location>
        <begin position="164"/>
        <end position="173"/>
    </location>
</feature>